<gene>
    <name evidence="1" type="ORF">RCC_10044</name>
</gene>
<dbReference type="Proteomes" id="UP000225277">
    <property type="component" value="Unassembled WGS sequence"/>
</dbReference>
<proteinExistence type="predicted"/>
<keyword evidence="2" id="KW-1185">Reference proteome</keyword>
<evidence type="ECO:0000313" key="1">
    <source>
        <dbReference type="EMBL" id="CZT24321.1"/>
    </source>
</evidence>
<dbReference type="AlphaFoldDB" id="A0A2D3VJ03"/>
<dbReference type="EMBL" id="FJUY01000020">
    <property type="protein sequence ID" value="CZT24321.1"/>
    <property type="molecule type" value="Genomic_DNA"/>
</dbReference>
<reference evidence="1 2" key="1">
    <citation type="submission" date="2016-03" db="EMBL/GenBank/DDBJ databases">
        <authorList>
            <person name="Ploux O."/>
        </authorList>
    </citation>
    <scope>NUCLEOTIDE SEQUENCE [LARGE SCALE GENOMIC DNA]</scope>
    <source>
        <strain evidence="1 2">URUG2</strain>
    </source>
</reference>
<organism evidence="1 2">
    <name type="scientific">Ramularia collo-cygni</name>
    <dbReference type="NCBI Taxonomy" id="112498"/>
    <lineage>
        <taxon>Eukaryota</taxon>
        <taxon>Fungi</taxon>
        <taxon>Dikarya</taxon>
        <taxon>Ascomycota</taxon>
        <taxon>Pezizomycotina</taxon>
        <taxon>Dothideomycetes</taxon>
        <taxon>Dothideomycetidae</taxon>
        <taxon>Mycosphaerellales</taxon>
        <taxon>Mycosphaerellaceae</taxon>
        <taxon>Ramularia</taxon>
    </lineage>
</organism>
<sequence>MSGPPSTLRTTTKIHQALSENREKKVHLLLPPDIATKSWRDRAAWKLKRVEYEKEMNVALEPLRGAPKPYLKKYRELQVLGYLTNLEEWQSASDQERSSMQRSVLTKLAARSNTSRRQQYERQRVSRIVMAVVSGEELDPILEFEAKKRILDRPGNCPTLVEDWIEDVEEACRWNEVYSVVSLTM</sequence>
<name>A0A2D3VJ03_9PEZI</name>
<dbReference type="GeneID" id="35605095"/>
<dbReference type="RefSeq" id="XP_023631045.1">
    <property type="nucleotide sequence ID" value="XM_023775277.1"/>
</dbReference>
<evidence type="ECO:0000313" key="2">
    <source>
        <dbReference type="Proteomes" id="UP000225277"/>
    </source>
</evidence>
<accession>A0A2D3VJ03</accession>
<protein>
    <submittedName>
        <fullName evidence="1">Uncharacterized protein</fullName>
    </submittedName>
</protein>